<keyword evidence="1" id="KW-0808">Transferase</keyword>
<dbReference type="PANTHER" id="PTHR34069">
    <property type="entry name" value="3-OXOACYL-[ACYL-CARRIER-PROTEIN] SYNTHASE 3"/>
    <property type="match status" value="1"/>
</dbReference>
<feature type="domain" description="Beta-ketoacyl-[acyl-carrier-protein] synthase III C-terminal" evidence="3">
    <location>
        <begin position="237"/>
        <end position="322"/>
    </location>
</feature>
<dbReference type="CDD" id="cd00830">
    <property type="entry name" value="KAS_III"/>
    <property type="match status" value="1"/>
</dbReference>
<dbReference type="Proteomes" id="UP000277007">
    <property type="component" value="Unassembled WGS sequence"/>
</dbReference>
<dbReference type="GO" id="GO:0006633">
    <property type="term" value="P:fatty acid biosynthetic process"/>
    <property type="evidence" value="ECO:0007669"/>
    <property type="project" value="InterPro"/>
</dbReference>
<dbReference type="RefSeq" id="WP_126613470.1">
    <property type="nucleotide sequence ID" value="NZ_JBHUCY010000053.1"/>
</dbReference>
<dbReference type="SUPFAM" id="SSF53901">
    <property type="entry name" value="Thiolase-like"/>
    <property type="match status" value="1"/>
</dbReference>
<keyword evidence="2" id="KW-0012">Acyltransferase</keyword>
<dbReference type="Pfam" id="PF08541">
    <property type="entry name" value="ACP_syn_III_C"/>
    <property type="match status" value="1"/>
</dbReference>
<dbReference type="OrthoDB" id="9815506at2"/>
<evidence type="ECO:0000313" key="6">
    <source>
        <dbReference type="Proteomes" id="UP000277007"/>
    </source>
</evidence>
<organism evidence="5 6">
    <name type="scientific">Azospirillum griseum</name>
    <dbReference type="NCBI Taxonomy" id="2496639"/>
    <lineage>
        <taxon>Bacteria</taxon>
        <taxon>Pseudomonadati</taxon>
        <taxon>Pseudomonadota</taxon>
        <taxon>Alphaproteobacteria</taxon>
        <taxon>Rhodospirillales</taxon>
        <taxon>Azospirillaceae</taxon>
        <taxon>Azospirillum</taxon>
    </lineage>
</organism>
<dbReference type="GO" id="GO:0004315">
    <property type="term" value="F:3-oxoacyl-[acyl-carrier-protein] synthase activity"/>
    <property type="evidence" value="ECO:0007669"/>
    <property type="project" value="InterPro"/>
</dbReference>
<dbReference type="Gene3D" id="3.40.47.10">
    <property type="match status" value="1"/>
</dbReference>
<evidence type="ECO:0000256" key="1">
    <source>
        <dbReference type="ARBA" id="ARBA00022679"/>
    </source>
</evidence>
<accession>A0A3S0I2V6</accession>
<gene>
    <name evidence="5" type="ORF">EJ903_06970</name>
</gene>
<proteinExistence type="predicted"/>
<dbReference type="Pfam" id="PF08545">
    <property type="entry name" value="ACP_syn_III"/>
    <property type="match status" value="1"/>
</dbReference>
<name>A0A3S0I2V6_9PROT</name>
<keyword evidence="6" id="KW-1185">Reference proteome</keyword>
<dbReference type="EMBL" id="RXMA01000004">
    <property type="protein sequence ID" value="RTR22549.1"/>
    <property type="molecule type" value="Genomic_DNA"/>
</dbReference>
<reference evidence="5 6" key="1">
    <citation type="submission" date="2018-12" db="EMBL/GenBank/DDBJ databases">
        <authorList>
            <person name="Yang Y."/>
        </authorList>
    </citation>
    <scope>NUCLEOTIDE SEQUENCE [LARGE SCALE GENOMIC DNA]</scope>
    <source>
        <strain evidence="5 6">L-25-5w-1</strain>
    </source>
</reference>
<evidence type="ECO:0000259" key="3">
    <source>
        <dbReference type="Pfam" id="PF08541"/>
    </source>
</evidence>
<comment type="caution">
    <text evidence="5">The sequence shown here is derived from an EMBL/GenBank/DDBJ whole genome shotgun (WGS) entry which is preliminary data.</text>
</comment>
<evidence type="ECO:0000256" key="2">
    <source>
        <dbReference type="ARBA" id="ARBA00023315"/>
    </source>
</evidence>
<dbReference type="InterPro" id="IPR013747">
    <property type="entry name" value="ACP_syn_III_C"/>
</dbReference>
<evidence type="ECO:0000313" key="5">
    <source>
        <dbReference type="EMBL" id="RTR22549.1"/>
    </source>
</evidence>
<dbReference type="GO" id="GO:0044550">
    <property type="term" value="P:secondary metabolite biosynthetic process"/>
    <property type="evidence" value="ECO:0007669"/>
    <property type="project" value="TreeGrafter"/>
</dbReference>
<dbReference type="AlphaFoldDB" id="A0A3S0I2V6"/>
<feature type="domain" description="Beta-ketoacyl-[acyl-carrier-protein] synthase III N-terminal" evidence="4">
    <location>
        <begin position="114"/>
        <end position="190"/>
    </location>
</feature>
<dbReference type="PANTHER" id="PTHR34069:SF2">
    <property type="entry name" value="BETA-KETOACYL-[ACYL-CARRIER-PROTEIN] SYNTHASE III"/>
    <property type="match status" value="1"/>
</dbReference>
<dbReference type="InterPro" id="IPR013751">
    <property type="entry name" value="ACP_syn_III_N"/>
</dbReference>
<sequence>MVSSVVDGVALRGVVGCLPDQRESVTDLARRFGDEAATRIAKATGIITRHLAGPDLCTSDLMEQAARRLLVGLGWEAASIDLLVCVTQTPDQPLPGNGALLQHRLGLRKGMVIIDVTQGCAGFVHGLWMASSLVKQMGGRALLLVGDTTSRLIDPDDRSVAPLFGDGAAAVALDVSSAAAPMWFDLGSDGAGAPYLSVSGGGMRQPGMAPRLFMDGTQVFAFTLREVPGSVNAVLSCAGWTMADVHHLVLHQANAQMIRHLAQKLSATPDQTPITLTERGNTSSASIPLALCDALAGALTTQPRRLVMSGFGVGWSWASVAMVCEPLVVCEMMLATGRNCPAETAPSATDAER</sequence>
<evidence type="ECO:0000259" key="4">
    <source>
        <dbReference type="Pfam" id="PF08545"/>
    </source>
</evidence>
<dbReference type="InterPro" id="IPR016039">
    <property type="entry name" value="Thiolase-like"/>
</dbReference>
<protein>
    <submittedName>
        <fullName evidence="5">Ketoacyl-ACP synthase III</fullName>
    </submittedName>
</protein>